<comment type="similarity">
    <text evidence="2 15">Belongs to the Fur family.</text>
</comment>
<dbReference type="CDD" id="cd07153">
    <property type="entry name" value="Fur_like"/>
    <property type="match status" value="1"/>
</dbReference>
<dbReference type="RefSeq" id="WP_126597966.1">
    <property type="nucleotide sequence ID" value="NZ_LR134510.1"/>
</dbReference>
<sequence>MSEENIQRLKKAGLKITEPRLTILDLMQKNRVDMQHFTAEDIYRLLIEEGEEIGLATVYRVLNQFDEAGILVRHNFEGNKSVFEINPTEHHDHIICLDCGQVFEFKDEVIEQRQRQISEEHGITLENHSLYLYGKCKDKEACKAYQQQAKKR</sequence>
<dbReference type="InterPro" id="IPR036388">
    <property type="entry name" value="WH-like_DNA-bd_sf"/>
</dbReference>
<feature type="binding site" evidence="14">
    <location>
        <position position="128"/>
    </location>
    <ligand>
        <name>Fe cation</name>
        <dbReference type="ChEBI" id="CHEBI:24875"/>
    </ligand>
</feature>
<name>A0A448TS82_9PAST</name>
<keyword evidence="10 15" id="KW-0805">Transcription regulation</keyword>
<evidence type="ECO:0000313" key="17">
    <source>
        <dbReference type="Proteomes" id="UP000279799"/>
    </source>
</evidence>
<dbReference type="GO" id="GO:0000976">
    <property type="term" value="F:transcription cis-regulatory region binding"/>
    <property type="evidence" value="ECO:0007669"/>
    <property type="project" value="TreeGrafter"/>
</dbReference>
<accession>A0A448TS82</accession>
<dbReference type="FunFam" id="1.10.10.10:FF:000007">
    <property type="entry name" value="Ferric uptake regulation protein"/>
    <property type="match status" value="1"/>
</dbReference>
<keyword evidence="9 14" id="KW-0408">Iron</keyword>
<evidence type="ECO:0000256" key="9">
    <source>
        <dbReference type="ARBA" id="ARBA00023004"/>
    </source>
</evidence>
<dbReference type="GO" id="GO:0003700">
    <property type="term" value="F:DNA-binding transcription factor activity"/>
    <property type="evidence" value="ECO:0007669"/>
    <property type="project" value="UniProtKB-UniRule"/>
</dbReference>
<keyword evidence="8 13" id="KW-0862">Zinc</keyword>
<dbReference type="SUPFAM" id="SSF46785">
    <property type="entry name" value="Winged helix' DNA-binding domain"/>
    <property type="match status" value="1"/>
</dbReference>
<evidence type="ECO:0000313" key="16">
    <source>
        <dbReference type="EMBL" id="VEJ08681.1"/>
    </source>
</evidence>
<evidence type="ECO:0000256" key="6">
    <source>
        <dbReference type="ARBA" id="ARBA00022491"/>
    </source>
</evidence>
<gene>
    <name evidence="15 16" type="primary">fur</name>
    <name evidence="16" type="ORF">NCTC12871_00086</name>
</gene>
<dbReference type="GO" id="GO:0005829">
    <property type="term" value="C:cytosol"/>
    <property type="evidence" value="ECO:0007669"/>
    <property type="project" value="TreeGrafter"/>
</dbReference>
<feature type="binding site" evidence="13">
    <location>
        <position position="136"/>
    </location>
    <ligand>
        <name>Zn(2+)</name>
        <dbReference type="ChEBI" id="CHEBI:29105"/>
    </ligand>
</feature>
<evidence type="ECO:0000256" key="13">
    <source>
        <dbReference type="PIRSR" id="PIRSR602481-1"/>
    </source>
</evidence>
<feature type="binding site" evidence="14">
    <location>
        <position position="90"/>
    </location>
    <ligand>
        <name>Fe cation</name>
        <dbReference type="ChEBI" id="CHEBI:24875"/>
    </ligand>
</feature>
<dbReference type="Gene3D" id="3.30.1490.190">
    <property type="match status" value="1"/>
</dbReference>
<evidence type="ECO:0000256" key="11">
    <source>
        <dbReference type="ARBA" id="ARBA00023125"/>
    </source>
</evidence>
<keyword evidence="11 15" id="KW-0238">DNA-binding</keyword>
<evidence type="ECO:0000256" key="8">
    <source>
        <dbReference type="ARBA" id="ARBA00022833"/>
    </source>
</evidence>
<evidence type="ECO:0000256" key="2">
    <source>
        <dbReference type="ARBA" id="ARBA00007957"/>
    </source>
</evidence>
<evidence type="ECO:0000256" key="1">
    <source>
        <dbReference type="ARBA" id="ARBA00004496"/>
    </source>
</evidence>
<dbReference type="FunFam" id="3.30.1490.190:FF:000001">
    <property type="entry name" value="Ferric uptake regulation protein"/>
    <property type="match status" value="1"/>
</dbReference>
<dbReference type="KEGG" id="adp:NCTC12871_00086"/>
<evidence type="ECO:0000256" key="15">
    <source>
        <dbReference type="RuleBase" id="RU364037"/>
    </source>
</evidence>
<dbReference type="AlphaFoldDB" id="A0A448TS82"/>
<dbReference type="Pfam" id="PF01475">
    <property type="entry name" value="FUR"/>
    <property type="match status" value="1"/>
</dbReference>
<dbReference type="PANTHER" id="PTHR33202">
    <property type="entry name" value="ZINC UPTAKE REGULATION PROTEIN"/>
    <property type="match status" value="1"/>
</dbReference>
<dbReference type="InterPro" id="IPR002481">
    <property type="entry name" value="FUR"/>
</dbReference>
<dbReference type="GO" id="GO:0008270">
    <property type="term" value="F:zinc ion binding"/>
    <property type="evidence" value="ECO:0007669"/>
    <property type="project" value="TreeGrafter"/>
</dbReference>
<dbReference type="OrthoDB" id="8659436at2"/>
<feature type="binding site" evidence="13">
    <location>
        <position position="96"/>
    </location>
    <ligand>
        <name>Zn(2+)</name>
        <dbReference type="ChEBI" id="CHEBI:29105"/>
    </ligand>
</feature>
<keyword evidence="17" id="KW-1185">Reference proteome</keyword>
<evidence type="ECO:0000256" key="14">
    <source>
        <dbReference type="PIRSR" id="PIRSR602481-2"/>
    </source>
</evidence>
<feature type="binding site" evidence="13">
    <location>
        <position position="99"/>
    </location>
    <ligand>
        <name>Zn(2+)</name>
        <dbReference type="ChEBI" id="CHEBI:29105"/>
    </ligand>
</feature>
<evidence type="ECO:0000256" key="5">
    <source>
        <dbReference type="ARBA" id="ARBA00022490"/>
    </source>
</evidence>
<protein>
    <recommendedName>
        <fullName evidence="4 15">Ferric uptake regulation protein</fullName>
    </recommendedName>
</protein>
<evidence type="ECO:0000256" key="3">
    <source>
        <dbReference type="ARBA" id="ARBA00011738"/>
    </source>
</evidence>
<evidence type="ECO:0000256" key="10">
    <source>
        <dbReference type="ARBA" id="ARBA00023015"/>
    </source>
</evidence>
<comment type="cofactor">
    <cofactor evidence="14">
        <name>Mn(2+)</name>
        <dbReference type="ChEBI" id="CHEBI:29035"/>
    </cofactor>
    <cofactor evidence="14">
        <name>Fe(2+)</name>
        <dbReference type="ChEBI" id="CHEBI:29033"/>
    </cofactor>
    <text evidence="14">Binds 1 Mn(2+) or Fe(2+) ion per subunit.</text>
</comment>
<evidence type="ECO:0000256" key="4">
    <source>
        <dbReference type="ARBA" id="ARBA00020910"/>
    </source>
</evidence>
<keyword evidence="12 15" id="KW-0804">Transcription</keyword>
<comment type="subcellular location">
    <subcellularLocation>
        <location evidence="1 15">Cytoplasm</location>
    </subcellularLocation>
</comment>
<comment type="subunit">
    <text evidence="3 15">Homodimer.</text>
</comment>
<evidence type="ECO:0000256" key="12">
    <source>
        <dbReference type="ARBA" id="ARBA00023163"/>
    </source>
</evidence>
<dbReference type="Gene3D" id="1.10.10.10">
    <property type="entry name" value="Winged helix-like DNA-binding domain superfamily/Winged helix DNA-binding domain"/>
    <property type="match status" value="1"/>
</dbReference>
<keyword evidence="6 15" id="KW-0678">Repressor</keyword>
<feature type="binding site" evidence="14">
    <location>
        <position position="92"/>
    </location>
    <ligand>
        <name>Fe cation</name>
        <dbReference type="ChEBI" id="CHEBI:24875"/>
    </ligand>
</feature>
<evidence type="ECO:0000256" key="7">
    <source>
        <dbReference type="ARBA" id="ARBA00022723"/>
    </source>
</evidence>
<comment type="cofactor">
    <cofactor evidence="13">
        <name>Zn(2+)</name>
        <dbReference type="ChEBI" id="CHEBI:29105"/>
    </cofactor>
    <text evidence="13">Binds 1 zinc ion per subunit.</text>
</comment>
<dbReference type="PANTHER" id="PTHR33202:SF2">
    <property type="entry name" value="FERRIC UPTAKE REGULATION PROTEIN"/>
    <property type="match status" value="1"/>
</dbReference>
<dbReference type="Proteomes" id="UP000279799">
    <property type="component" value="Chromosome"/>
</dbReference>
<feature type="binding site" evidence="14">
    <location>
        <position position="111"/>
    </location>
    <ligand>
        <name>Fe cation</name>
        <dbReference type="ChEBI" id="CHEBI:24875"/>
    </ligand>
</feature>
<keyword evidence="7 13" id="KW-0479">Metal-binding</keyword>
<keyword evidence="5 15" id="KW-0963">Cytoplasm</keyword>
<dbReference type="GO" id="GO:1900705">
    <property type="term" value="P:negative regulation of siderophore biosynthetic process"/>
    <property type="evidence" value="ECO:0007669"/>
    <property type="project" value="TreeGrafter"/>
</dbReference>
<dbReference type="InterPro" id="IPR043135">
    <property type="entry name" value="Fur_C"/>
</dbReference>
<dbReference type="NCBIfam" id="NF006999">
    <property type="entry name" value="PRK09462.1"/>
    <property type="match status" value="1"/>
</dbReference>
<reference evidence="16 17" key="1">
    <citation type="submission" date="2018-12" db="EMBL/GenBank/DDBJ databases">
        <authorList>
            <consortium name="Pathogen Informatics"/>
        </authorList>
    </citation>
    <scope>NUCLEOTIDE SEQUENCE [LARGE SCALE GENOMIC DNA]</scope>
    <source>
        <strain evidence="16 17">NCTC12871</strain>
    </source>
</reference>
<proteinExistence type="inferred from homology"/>
<organism evidence="16 17">
    <name type="scientific">Actinobacillus delphinicola</name>
    <dbReference type="NCBI Taxonomy" id="51161"/>
    <lineage>
        <taxon>Bacteria</taxon>
        <taxon>Pseudomonadati</taxon>
        <taxon>Pseudomonadota</taxon>
        <taxon>Gammaproteobacteria</taxon>
        <taxon>Pasteurellales</taxon>
        <taxon>Pasteurellaceae</taxon>
        <taxon>Actinobacillus</taxon>
    </lineage>
</organism>
<dbReference type="GO" id="GO:0045892">
    <property type="term" value="P:negative regulation of DNA-templated transcription"/>
    <property type="evidence" value="ECO:0007669"/>
    <property type="project" value="TreeGrafter"/>
</dbReference>
<dbReference type="InterPro" id="IPR036390">
    <property type="entry name" value="WH_DNA-bd_sf"/>
</dbReference>
<dbReference type="EMBL" id="LR134510">
    <property type="protein sequence ID" value="VEJ08681.1"/>
    <property type="molecule type" value="Genomic_DNA"/>
</dbReference>